<dbReference type="GO" id="GO:0005829">
    <property type="term" value="C:cytosol"/>
    <property type="evidence" value="ECO:0007669"/>
    <property type="project" value="TreeGrafter"/>
</dbReference>
<evidence type="ECO:0000256" key="12">
    <source>
        <dbReference type="ARBA" id="ARBA00071289"/>
    </source>
</evidence>
<evidence type="ECO:0000256" key="14">
    <source>
        <dbReference type="ARBA" id="ARBA00078805"/>
    </source>
</evidence>
<proteinExistence type="inferred from homology"/>
<dbReference type="GO" id="GO:0000166">
    <property type="term" value="F:nucleotide binding"/>
    <property type="evidence" value="ECO:0007669"/>
    <property type="project" value="UniProtKB-KW"/>
</dbReference>
<keyword evidence="4" id="KW-0479">Metal-binding</keyword>
<evidence type="ECO:0000256" key="16">
    <source>
        <dbReference type="ARBA" id="ARBA00083635"/>
    </source>
</evidence>
<dbReference type="GO" id="GO:0035870">
    <property type="term" value="F:dITP diphosphatase activity"/>
    <property type="evidence" value="ECO:0007669"/>
    <property type="project" value="UniProtKB-ARBA"/>
</dbReference>
<comment type="similarity">
    <text evidence="2">Belongs to the HAM1 NTPase family.</text>
</comment>
<protein>
    <recommendedName>
        <fullName evidence="12">dITP/XTP pyrophosphatase</fullName>
        <ecNumber evidence="11">3.6.1.66</ecNumber>
    </recommendedName>
    <alternativeName>
        <fullName evidence="13">Non-canonical purine NTP pyrophosphatase</fullName>
    </alternativeName>
    <alternativeName>
        <fullName evidence="14">Non-standard purine NTP pyrophosphatase</fullName>
    </alternativeName>
    <alternativeName>
        <fullName evidence="16">Nucleoside-triphosphate diphosphatase</fullName>
    </alternativeName>
    <alternativeName>
        <fullName evidence="15">Nucleoside-triphosphate pyrophosphatase</fullName>
    </alternativeName>
</protein>
<keyword evidence="5" id="KW-0547">Nucleotide-binding</keyword>
<comment type="subunit">
    <text evidence="3">Homodimer.</text>
</comment>
<dbReference type="AlphaFoldDB" id="A0A9D1M1X6"/>
<dbReference type="PANTHER" id="PTHR11067:SF9">
    <property type="entry name" value="INOSINE TRIPHOSPHATE PYROPHOSPHATASE"/>
    <property type="match status" value="1"/>
</dbReference>
<evidence type="ECO:0000256" key="2">
    <source>
        <dbReference type="ARBA" id="ARBA00008023"/>
    </source>
</evidence>
<evidence type="ECO:0000313" key="18">
    <source>
        <dbReference type="Proteomes" id="UP000824093"/>
    </source>
</evidence>
<dbReference type="InterPro" id="IPR029001">
    <property type="entry name" value="ITPase-like_fam"/>
</dbReference>
<evidence type="ECO:0000256" key="8">
    <source>
        <dbReference type="ARBA" id="ARBA00023080"/>
    </source>
</evidence>
<dbReference type="FunFam" id="3.90.950.10:FF:000001">
    <property type="entry name" value="dITP/XTP pyrophosphatase"/>
    <property type="match status" value="1"/>
</dbReference>
<dbReference type="GO" id="GO:0009146">
    <property type="term" value="P:purine nucleoside triphosphate catabolic process"/>
    <property type="evidence" value="ECO:0007669"/>
    <property type="project" value="UniProtKB-ARBA"/>
</dbReference>
<keyword evidence="6" id="KW-0378">Hydrolase</keyword>
<evidence type="ECO:0000256" key="15">
    <source>
        <dbReference type="ARBA" id="ARBA00083186"/>
    </source>
</evidence>
<keyword evidence="8" id="KW-0546">Nucleotide metabolism</keyword>
<dbReference type="Proteomes" id="UP000824093">
    <property type="component" value="Unassembled WGS sequence"/>
</dbReference>
<dbReference type="Pfam" id="PF01725">
    <property type="entry name" value="Ham1p_like"/>
    <property type="match status" value="1"/>
</dbReference>
<dbReference type="CDD" id="cd00515">
    <property type="entry name" value="HAM1"/>
    <property type="match status" value="1"/>
</dbReference>
<dbReference type="PANTHER" id="PTHR11067">
    <property type="entry name" value="INOSINE TRIPHOSPHATE PYROPHOSPHATASE/HAM1 PROTEIN"/>
    <property type="match status" value="1"/>
</dbReference>
<accession>A0A9D1M1X6</accession>
<dbReference type="GO" id="GO:0036222">
    <property type="term" value="F:XTP diphosphatase activity"/>
    <property type="evidence" value="ECO:0007669"/>
    <property type="project" value="UniProtKB-ARBA"/>
</dbReference>
<evidence type="ECO:0000256" key="3">
    <source>
        <dbReference type="ARBA" id="ARBA00011738"/>
    </source>
</evidence>
<gene>
    <name evidence="17" type="ORF">IAB70_05785</name>
</gene>
<dbReference type="EC" id="3.6.1.66" evidence="11"/>
<evidence type="ECO:0000256" key="4">
    <source>
        <dbReference type="ARBA" id="ARBA00022723"/>
    </source>
</evidence>
<keyword evidence="7" id="KW-0460">Magnesium</keyword>
<dbReference type="Gene3D" id="3.90.950.10">
    <property type="match status" value="1"/>
</dbReference>
<dbReference type="InterPro" id="IPR002637">
    <property type="entry name" value="RdgB/HAM1"/>
</dbReference>
<name>A0A9D1M1X6_9FIRM</name>
<evidence type="ECO:0000256" key="10">
    <source>
        <dbReference type="ARBA" id="ARBA00052017"/>
    </source>
</evidence>
<evidence type="ECO:0000256" key="11">
    <source>
        <dbReference type="ARBA" id="ARBA00066468"/>
    </source>
</evidence>
<dbReference type="EMBL" id="DVNH01000044">
    <property type="protein sequence ID" value="HIU52107.1"/>
    <property type="molecule type" value="Genomic_DNA"/>
</dbReference>
<evidence type="ECO:0000256" key="13">
    <source>
        <dbReference type="ARBA" id="ARBA00075987"/>
    </source>
</evidence>
<evidence type="ECO:0000256" key="9">
    <source>
        <dbReference type="ARBA" id="ARBA00051875"/>
    </source>
</evidence>
<organism evidence="17 18">
    <name type="scientific">Candidatus Merdicola faecigallinarum</name>
    <dbReference type="NCBI Taxonomy" id="2840862"/>
    <lineage>
        <taxon>Bacteria</taxon>
        <taxon>Bacillati</taxon>
        <taxon>Bacillota</taxon>
        <taxon>Clostridia</taxon>
        <taxon>Candidatus Merdicola</taxon>
    </lineage>
</organism>
<dbReference type="GO" id="GO:0009117">
    <property type="term" value="P:nucleotide metabolic process"/>
    <property type="evidence" value="ECO:0007669"/>
    <property type="project" value="UniProtKB-KW"/>
</dbReference>
<reference evidence="17" key="1">
    <citation type="submission" date="2020-10" db="EMBL/GenBank/DDBJ databases">
        <authorList>
            <person name="Gilroy R."/>
        </authorList>
    </citation>
    <scope>NUCLEOTIDE SEQUENCE</scope>
    <source>
        <strain evidence="17">CHK195-15760</strain>
    </source>
</reference>
<reference evidence="17" key="2">
    <citation type="journal article" date="2021" name="PeerJ">
        <title>Extensive microbial diversity within the chicken gut microbiome revealed by metagenomics and culture.</title>
        <authorList>
            <person name="Gilroy R."/>
            <person name="Ravi A."/>
            <person name="Getino M."/>
            <person name="Pursley I."/>
            <person name="Horton D.L."/>
            <person name="Alikhan N.F."/>
            <person name="Baker D."/>
            <person name="Gharbi K."/>
            <person name="Hall N."/>
            <person name="Watson M."/>
            <person name="Adriaenssens E.M."/>
            <person name="Foster-Nyarko E."/>
            <person name="Jarju S."/>
            <person name="Secka A."/>
            <person name="Antonio M."/>
            <person name="Oren A."/>
            <person name="Chaudhuri R.R."/>
            <person name="La Ragione R."/>
            <person name="Hildebrand F."/>
            <person name="Pallen M.J."/>
        </authorList>
    </citation>
    <scope>NUCLEOTIDE SEQUENCE</scope>
    <source>
        <strain evidence="17">CHK195-15760</strain>
    </source>
</reference>
<evidence type="ECO:0000256" key="1">
    <source>
        <dbReference type="ARBA" id="ARBA00001946"/>
    </source>
</evidence>
<dbReference type="SUPFAM" id="SSF52972">
    <property type="entry name" value="ITPase-like"/>
    <property type="match status" value="1"/>
</dbReference>
<evidence type="ECO:0000256" key="6">
    <source>
        <dbReference type="ARBA" id="ARBA00022801"/>
    </source>
</evidence>
<evidence type="ECO:0000256" key="5">
    <source>
        <dbReference type="ARBA" id="ARBA00022741"/>
    </source>
</evidence>
<comment type="catalytic activity">
    <reaction evidence="10">
        <text>XTP + H2O = XMP + diphosphate + H(+)</text>
        <dbReference type="Rhea" id="RHEA:28610"/>
        <dbReference type="ChEBI" id="CHEBI:15377"/>
        <dbReference type="ChEBI" id="CHEBI:15378"/>
        <dbReference type="ChEBI" id="CHEBI:33019"/>
        <dbReference type="ChEBI" id="CHEBI:57464"/>
        <dbReference type="ChEBI" id="CHEBI:61314"/>
        <dbReference type="EC" id="3.6.1.66"/>
    </reaction>
</comment>
<comment type="catalytic activity">
    <reaction evidence="9">
        <text>dITP + H2O = dIMP + diphosphate + H(+)</text>
        <dbReference type="Rhea" id="RHEA:28342"/>
        <dbReference type="ChEBI" id="CHEBI:15377"/>
        <dbReference type="ChEBI" id="CHEBI:15378"/>
        <dbReference type="ChEBI" id="CHEBI:33019"/>
        <dbReference type="ChEBI" id="CHEBI:61194"/>
        <dbReference type="ChEBI" id="CHEBI:61382"/>
        <dbReference type="EC" id="3.6.1.66"/>
    </reaction>
</comment>
<dbReference type="GO" id="GO:0036220">
    <property type="term" value="F:ITP diphosphatase activity"/>
    <property type="evidence" value="ECO:0007669"/>
    <property type="project" value="UniProtKB-EC"/>
</dbReference>
<evidence type="ECO:0000313" key="17">
    <source>
        <dbReference type="EMBL" id="HIU52107.1"/>
    </source>
</evidence>
<comment type="cofactor">
    <cofactor evidence="1">
        <name>Mg(2+)</name>
        <dbReference type="ChEBI" id="CHEBI:18420"/>
    </cofactor>
</comment>
<sequence length="203" mass="22632">MKLIFGTANKGKINQVKSFFKDRGVNLEIDSLEDIGFCQEIIEEGETFEENSMIKAKAIRKFCEEKQINEIIVTDDSGLCVDCLNGQPGVKSARYAGEHGTQEEILKKLLNNMKDVPEEKRTAKFVCVLTAILKNGELLVVRGETKGKIAKEPKQMGGLTYSPVFLPDGFGGRALCELSSEELSVTHREKAFLQLLEELKNKC</sequence>
<evidence type="ECO:0000256" key="7">
    <source>
        <dbReference type="ARBA" id="ARBA00022842"/>
    </source>
</evidence>
<comment type="caution">
    <text evidence="17">The sequence shown here is derived from an EMBL/GenBank/DDBJ whole genome shotgun (WGS) entry which is preliminary data.</text>
</comment>
<dbReference type="GO" id="GO:0046872">
    <property type="term" value="F:metal ion binding"/>
    <property type="evidence" value="ECO:0007669"/>
    <property type="project" value="UniProtKB-KW"/>
</dbReference>